<name>A0A9R1UCH4_LACSA</name>
<keyword evidence="2" id="KW-1185">Reference proteome</keyword>
<gene>
    <name evidence="1" type="ORF">LSAT_V11C900468390</name>
</gene>
<protein>
    <submittedName>
        <fullName evidence="1">Uncharacterized protein</fullName>
    </submittedName>
</protein>
<sequence>MLGIYKGKRKCKGHLTPTATRLLQNSEKQTIEYMARWNGGGKYHVVGPWNDQYIMDTNQMECTHVIATCRKMANNNEMVRSYIIGSKNFIS</sequence>
<dbReference type="EMBL" id="NBSK02000009">
    <property type="protein sequence ID" value="KAJ0184583.1"/>
    <property type="molecule type" value="Genomic_DNA"/>
</dbReference>
<evidence type="ECO:0000313" key="2">
    <source>
        <dbReference type="Proteomes" id="UP000235145"/>
    </source>
</evidence>
<reference evidence="1 2" key="1">
    <citation type="journal article" date="2017" name="Nat. Commun.">
        <title>Genome assembly with in vitro proximity ligation data and whole-genome triplication in lettuce.</title>
        <authorList>
            <person name="Reyes-Chin-Wo S."/>
            <person name="Wang Z."/>
            <person name="Yang X."/>
            <person name="Kozik A."/>
            <person name="Arikit S."/>
            <person name="Song C."/>
            <person name="Xia L."/>
            <person name="Froenicke L."/>
            <person name="Lavelle D.O."/>
            <person name="Truco M.J."/>
            <person name="Xia R."/>
            <person name="Zhu S."/>
            <person name="Xu C."/>
            <person name="Xu H."/>
            <person name="Xu X."/>
            <person name="Cox K."/>
            <person name="Korf I."/>
            <person name="Meyers B.C."/>
            <person name="Michelmore R.W."/>
        </authorList>
    </citation>
    <scope>NUCLEOTIDE SEQUENCE [LARGE SCALE GENOMIC DNA]</scope>
    <source>
        <strain evidence="2">cv. Salinas</strain>
        <tissue evidence="1">Seedlings</tissue>
    </source>
</reference>
<dbReference type="AlphaFoldDB" id="A0A9R1UCH4"/>
<organism evidence="1 2">
    <name type="scientific">Lactuca sativa</name>
    <name type="common">Garden lettuce</name>
    <dbReference type="NCBI Taxonomy" id="4236"/>
    <lineage>
        <taxon>Eukaryota</taxon>
        <taxon>Viridiplantae</taxon>
        <taxon>Streptophyta</taxon>
        <taxon>Embryophyta</taxon>
        <taxon>Tracheophyta</taxon>
        <taxon>Spermatophyta</taxon>
        <taxon>Magnoliopsida</taxon>
        <taxon>eudicotyledons</taxon>
        <taxon>Gunneridae</taxon>
        <taxon>Pentapetalae</taxon>
        <taxon>asterids</taxon>
        <taxon>campanulids</taxon>
        <taxon>Asterales</taxon>
        <taxon>Asteraceae</taxon>
        <taxon>Cichorioideae</taxon>
        <taxon>Cichorieae</taxon>
        <taxon>Lactucinae</taxon>
        <taxon>Lactuca</taxon>
    </lineage>
</organism>
<evidence type="ECO:0000313" key="1">
    <source>
        <dbReference type="EMBL" id="KAJ0184583.1"/>
    </source>
</evidence>
<accession>A0A9R1UCH4</accession>
<comment type="caution">
    <text evidence="1">The sequence shown here is derived from an EMBL/GenBank/DDBJ whole genome shotgun (WGS) entry which is preliminary data.</text>
</comment>
<dbReference type="Proteomes" id="UP000235145">
    <property type="component" value="Unassembled WGS sequence"/>
</dbReference>
<proteinExistence type="predicted"/>